<dbReference type="RefSeq" id="WP_130352350.1">
    <property type="nucleotide sequence ID" value="NZ_SGWY01000002.1"/>
</dbReference>
<gene>
    <name evidence="4" type="ORF">EV187_1376</name>
</gene>
<evidence type="ECO:0000256" key="3">
    <source>
        <dbReference type="SAM" id="SignalP"/>
    </source>
</evidence>
<evidence type="ECO:0000256" key="1">
    <source>
        <dbReference type="SAM" id="MobiDB-lite"/>
    </source>
</evidence>
<feature type="compositionally biased region" description="Low complexity" evidence="1">
    <location>
        <begin position="150"/>
        <end position="161"/>
    </location>
</feature>
<name>A0A4Q7MBR9_9MICO</name>
<keyword evidence="5" id="KW-1185">Reference proteome</keyword>
<dbReference type="AlphaFoldDB" id="A0A4Q7MBR9"/>
<accession>A0A4Q7MBR9</accession>
<evidence type="ECO:0008006" key="6">
    <source>
        <dbReference type="Google" id="ProtNLM"/>
    </source>
</evidence>
<feature type="region of interest" description="Disordered" evidence="1">
    <location>
        <begin position="120"/>
        <end position="165"/>
    </location>
</feature>
<keyword evidence="2" id="KW-0472">Membrane</keyword>
<evidence type="ECO:0000313" key="5">
    <source>
        <dbReference type="Proteomes" id="UP000293289"/>
    </source>
</evidence>
<evidence type="ECO:0000256" key="2">
    <source>
        <dbReference type="SAM" id="Phobius"/>
    </source>
</evidence>
<dbReference type="EMBL" id="SGWY01000002">
    <property type="protein sequence ID" value="RZS65675.1"/>
    <property type="molecule type" value="Genomic_DNA"/>
</dbReference>
<reference evidence="4 5" key="1">
    <citation type="submission" date="2019-02" db="EMBL/GenBank/DDBJ databases">
        <title>Genomic Encyclopedia of Type Strains, Phase IV (KMG-IV): sequencing the most valuable type-strain genomes for metagenomic binning, comparative biology and taxonomic classification.</title>
        <authorList>
            <person name="Goeker M."/>
        </authorList>
    </citation>
    <scope>NUCLEOTIDE SEQUENCE [LARGE SCALE GENOMIC DNA]</scope>
    <source>
        <strain evidence="4 5">DSM 43045</strain>
    </source>
</reference>
<keyword evidence="2" id="KW-1133">Transmembrane helix</keyword>
<dbReference type="Proteomes" id="UP000293289">
    <property type="component" value="Unassembled WGS sequence"/>
</dbReference>
<dbReference type="OrthoDB" id="5007588at2"/>
<evidence type="ECO:0000313" key="4">
    <source>
        <dbReference type="EMBL" id="RZS65675.1"/>
    </source>
</evidence>
<feature type="signal peptide" evidence="3">
    <location>
        <begin position="1"/>
        <end position="25"/>
    </location>
</feature>
<keyword evidence="3" id="KW-0732">Signal</keyword>
<feature type="transmembrane region" description="Helical" evidence="2">
    <location>
        <begin position="174"/>
        <end position="195"/>
    </location>
</feature>
<protein>
    <recommendedName>
        <fullName evidence="6">LPXTG-motif cell wall-anchored protein</fullName>
    </recommendedName>
</protein>
<sequence length="203" mass="20321">MSTRTSLGVALFVGAALFCATPAFAATAGEGDGASTTPASAVATDVPEVEKVCDGLDSTKIDTDGAGPTLEISAPEGFVITEYCVKAGSVQQGNGPEYVTVDPPTRTVIIAHSSGKGISHYSYSYEPEPTTPPTTPPATTPPASTPPATTPATATSSTPPAGAGLAETGFDTSWLLIAGVGAAALGSLVVGERFFARRRSTGK</sequence>
<feature type="chain" id="PRO_5021030230" description="LPXTG-motif cell wall-anchored protein" evidence="3">
    <location>
        <begin position="26"/>
        <end position="203"/>
    </location>
</feature>
<keyword evidence="2" id="KW-0812">Transmembrane</keyword>
<organism evidence="4 5">
    <name type="scientific">Agromyces ramosus</name>
    <dbReference type="NCBI Taxonomy" id="33879"/>
    <lineage>
        <taxon>Bacteria</taxon>
        <taxon>Bacillati</taxon>
        <taxon>Actinomycetota</taxon>
        <taxon>Actinomycetes</taxon>
        <taxon>Micrococcales</taxon>
        <taxon>Microbacteriaceae</taxon>
        <taxon>Agromyces</taxon>
    </lineage>
</organism>
<comment type="caution">
    <text evidence="4">The sequence shown here is derived from an EMBL/GenBank/DDBJ whole genome shotgun (WGS) entry which is preliminary data.</text>
</comment>
<proteinExistence type="predicted"/>
<feature type="compositionally biased region" description="Pro residues" evidence="1">
    <location>
        <begin position="129"/>
        <end position="149"/>
    </location>
</feature>